<feature type="compositionally biased region" description="Polar residues" evidence="3">
    <location>
        <begin position="750"/>
        <end position="765"/>
    </location>
</feature>
<evidence type="ECO:0000256" key="1">
    <source>
        <dbReference type="ARBA" id="ARBA00023242"/>
    </source>
</evidence>
<feature type="compositionally biased region" description="Low complexity" evidence="3">
    <location>
        <begin position="899"/>
        <end position="909"/>
    </location>
</feature>
<dbReference type="PROSITE" id="PS00344">
    <property type="entry name" value="GATA_ZN_FINGER_1"/>
    <property type="match status" value="1"/>
</dbReference>
<keyword evidence="2" id="KW-0479">Metal-binding</keyword>
<dbReference type="AlphaFoldDB" id="A0AAV3YZZ5"/>
<sequence length="971" mass="102129">MILQMSQNSDFHPIPHSPQPTTNSDTFDEHINTNNNSYYSTGLSPQNKRTTSVPPPLRHSPALSPKSSLRKGIASFAPAYRSLPTTPSRLTPATSPAASFSDRESPAAVRHGNSQSESRRQTPPSASLPRLIAFRNDTLKLHASATDHSSSSPSLQNSHARLPETEAISSPYQVTVNLSSTHQDAGIAVTTHPENHSSSHSPIAQQATETLDYTYPTSISRPPQYTEYTIHDQVNQAAVLQRSSYLQHSPTDSPRVSSPQSGSSRSPYTASNQRSPGLAGQNRYPEGEKLGQLPTQAFAVDPKFAAGSAVHQTSIEDPEFVKPLKPSYHYSLLKQARGTAAEAEENHFSDHLAQYKLVSKIGQTEDKDQVTPPAYSEFYSSKSSEVQSHIQNKPFGFSSGVSQLRLRYTNQGLVSQPHYPSSSSILSAQLTSTTQAGSLHLYNNRPESISLPISSSSVATLLTHPISLPSRSPVPKAPQASHYSIVSINSTSSSHHESVPGHLLAREDVEVFFNHLDSSRQPGMALDSSGGGVGNRHVLSSALAGSGGHYVVSTETEGLSYTHLTNAGGGMTAAQQHMYFGGGGGGGGGGGLGGASASPGTYKSRFLPYSDHSGTYLPSMPYLFPASSRSASGSTDLESIYHSSSAASSNGLIHHHTPHPDSPHAPQGAVLVADSQDMWATSAHAQTGEPVVYTNLTGASLHPGSESLMKYEDHHPHYSLHSSAASASLHQGSSLSSNGSASHSSLTHALPSSRTDSVLSRQLSRPPNCLDGTYSSRLLSGGTALPGPGGGGDGGPVLGSYSGQDAMLRAWNYSSAMTDGQTLKLDPGGGGVPEDYYHAAVDGRECVNCGTVSTPIWRRDATGHYLCNACGQYNSKTRVLTNPAGTNGDGGTAGGGGATRSVRSSAAGAQPMDEECSATPPNQNSSPSSVRGTAHQALMGSATPTGGRGLPAFKVGDVVSNFVTRFLFLIL</sequence>
<evidence type="ECO:0000313" key="5">
    <source>
        <dbReference type="EMBL" id="GFN87353.1"/>
    </source>
</evidence>
<dbReference type="PRINTS" id="PR00619">
    <property type="entry name" value="GATAZNFINGER"/>
</dbReference>
<keyword evidence="6" id="KW-1185">Reference proteome</keyword>
<keyword evidence="2" id="KW-0863">Zinc-finger</keyword>
<comment type="caution">
    <text evidence="5">The sequence shown here is derived from an EMBL/GenBank/DDBJ whole genome shotgun (WGS) entry which is preliminary data.</text>
</comment>
<evidence type="ECO:0000313" key="6">
    <source>
        <dbReference type="Proteomes" id="UP000735302"/>
    </source>
</evidence>
<dbReference type="InterPro" id="IPR000679">
    <property type="entry name" value="Znf_GATA"/>
</dbReference>
<feature type="domain" description="GATA-type" evidence="4">
    <location>
        <begin position="840"/>
        <end position="873"/>
    </location>
</feature>
<evidence type="ECO:0000256" key="3">
    <source>
        <dbReference type="SAM" id="MobiDB-lite"/>
    </source>
</evidence>
<dbReference type="Pfam" id="PF00320">
    <property type="entry name" value="GATA"/>
    <property type="match status" value="1"/>
</dbReference>
<feature type="compositionally biased region" description="Polar residues" evidence="3">
    <location>
        <begin position="243"/>
        <end position="252"/>
    </location>
</feature>
<feature type="compositionally biased region" description="Low complexity" evidence="3">
    <location>
        <begin position="723"/>
        <end position="746"/>
    </location>
</feature>
<gene>
    <name evidence="5" type="ORF">PoB_001385900</name>
</gene>
<evidence type="ECO:0000256" key="2">
    <source>
        <dbReference type="PROSITE-ProRule" id="PRU00094"/>
    </source>
</evidence>
<dbReference type="GO" id="GO:0043565">
    <property type="term" value="F:sequence-specific DNA binding"/>
    <property type="evidence" value="ECO:0007669"/>
    <property type="project" value="InterPro"/>
</dbReference>
<feature type="region of interest" description="Disordered" evidence="3">
    <location>
        <begin position="881"/>
        <end position="946"/>
    </location>
</feature>
<feature type="compositionally biased region" description="Low complexity" evidence="3">
    <location>
        <begin position="253"/>
        <end position="267"/>
    </location>
</feature>
<dbReference type="CDD" id="cd00202">
    <property type="entry name" value="ZnF_GATA"/>
    <property type="match status" value="1"/>
</dbReference>
<accession>A0AAV3YZZ5</accession>
<feature type="region of interest" description="Disordered" evidence="3">
    <location>
        <begin position="1"/>
        <end position="68"/>
    </location>
</feature>
<keyword evidence="1" id="KW-0539">Nucleus</keyword>
<reference evidence="5 6" key="1">
    <citation type="journal article" date="2021" name="Elife">
        <title>Chloroplast acquisition without the gene transfer in kleptoplastic sea slugs, Plakobranchus ocellatus.</title>
        <authorList>
            <person name="Maeda T."/>
            <person name="Takahashi S."/>
            <person name="Yoshida T."/>
            <person name="Shimamura S."/>
            <person name="Takaki Y."/>
            <person name="Nagai Y."/>
            <person name="Toyoda A."/>
            <person name="Suzuki Y."/>
            <person name="Arimoto A."/>
            <person name="Ishii H."/>
            <person name="Satoh N."/>
            <person name="Nishiyama T."/>
            <person name="Hasebe M."/>
            <person name="Maruyama T."/>
            <person name="Minagawa J."/>
            <person name="Obokata J."/>
            <person name="Shigenobu S."/>
        </authorList>
    </citation>
    <scope>NUCLEOTIDE SEQUENCE [LARGE SCALE GENOMIC DNA]</scope>
</reference>
<proteinExistence type="predicted"/>
<dbReference type="GO" id="GO:0006355">
    <property type="term" value="P:regulation of DNA-templated transcription"/>
    <property type="evidence" value="ECO:0007669"/>
    <property type="project" value="InterPro"/>
</dbReference>
<dbReference type="PROSITE" id="PS50114">
    <property type="entry name" value="GATA_ZN_FINGER_2"/>
    <property type="match status" value="1"/>
</dbReference>
<feature type="compositionally biased region" description="Polar residues" evidence="3">
    <location>
        <begin position="32"/>
        <end position="52"/>
    </location>
</feature>
<dbReference type="Proteomes" id="UP000735302">
    <property type="component" value="Unassembled WGS sequence"/>
</dbReference>
<feature type="compositionally biased region" description="Polar residues" evidence="3">
    <location>
        <begin position="112"/>
        <end position="125"/>
    </location>
</feature>
<evidence type="ECO:0000259" key="4">
    <source>
        <dbReference type="PROSITE" id="PS50114"/>
    </source>
</evidence>
<dbReference type="EMBL" id="BLXT01001713">
    <property type="protein sequence ID" value="GFN87353.1"/>
    <property type="molecule type" value="Genomic_DNA"/>
</dbReference>
<dbReference type="SMART" id="SM00401">
    <property type="entry name" value="ZnF_GATA"/>
    <property type="match status" value="1"/>
</dbReference>
<feature type="compositionally biased region" description="Gly residues" evidence="3">
    <location>
        <begin position="887"/>
        <end position="898"/>
    </location>
</feature>
<dbReference type="GO" id="GO:0008270">
    <property type="term" value="F:zinc ion binding"/>
    <property type="evidence" value="ECO:0007669"/>
    <property type="project" value="UniProtKB-KW"/>
</dbReference>
<dbReference type="SUPFAM" id="SSF57716">
    <property type="entry name" value="Glucocorticoid receptor-like (DNA-binding domain)"/>
    <property type="match status" value="1"/>
</dbReference>
<feature type="compositionally biased region" description="Polar residues" evidence="3">
    <location>
        <begin position="83"/>
        <end position="98"/>
    </location>
</feature>
<organism evidence="5 6">
    <name type="scientific">Plakobranchus ocellatus</name>
    <dbReference type="NCBI Taxonomy" id="259542"/>
    <lineage>
        <taxon>Eukaryota</taxon>
        <taxon>Metazoa</taxon>
        <taxon>Spiralia</taxon>
        <taxon>Lophotrochozoa</taxon>
        <taxon>Mollusca</taxon>
        <taxon>Gastropoda</taxon>
        <taxon>Heterobranchia</taxon>
        <taxon>Euthyneura</taxon>
        <taxon>Panpulmonata</taxon>
        <taxon>Sacoglossa</taxon>
        <taxon>Placobranchoidea</taxon>
        <taxon>Plakobranchidae</taxon>
        <taxon>Plakobranchus</taxon>
    </lineage>
</organism>
<dbReference type="Gene3D" id="3.30.50.10">
    <property type="entry name" value="Erythroid Transcription Factor GATA-1, subunit A"/>
    <property type="match status" value="1"/>
</dbReference>
<name>A0AAV3YZZ5_9GAST</name>
<feature type="compositionally biased region" description="Polar residues" evidence="3">
    <location>
        <begin position="919"/>
        <end position="931"/>
    </location>
</feature>
<protein>
    <submittedName>
        <fullName evidence="5">Transcription factor gata-5</fullName>
    </submittedName>
</protein>
<feature type="region of interest" description="Disordered" evidence="3">
    <location>
        <begin position="649"/>
        <end position="668"/>
    </location>
</feature>
<feature type="compositionally biased region" description="Polar residues" evidence="3">
    <location>
        <begin position="1"/>
        <end position="10"/>
    </location>
</feature>
<feature type="region of interest" description="Disordered" evidence="3">
    <location>
        <begin position="80"/>
        <end position="130"/>
    </location>
</feature>
<keyword evidence="2" id="KW-0862">Zinc</keyword>
<feature type="region of interest" description="Disordered" evidence="3">
    <location>
        <begin position="723"/>
        <end position="771"/>
    </location>
</feature>
<dbReference type="InterPro" id="IPR013088">
    <property type="entry name" value="Znf_NHR/GATA"/>
</dbReference>
<feature type="region of interest" description="Disordered" evidence="3">
    <location>
        <begin position="243"/>
        <end position="288"/>
    </location>
</feature>